<dbReference type="InterPro" id="IPR001387">
    <property type="entry name" value="Cro/C1-type_HTH"/>
</dbReference>
<reference evidence="3 4" key="1">
    <citation type="submission" date="2021-01" db="EMBL/GenBank/DDBJ databases">
        <title>Whole genome shotgun sequence of Actinoplanes deccanensis NBRC 13994.</title>
        <authorList>
            <person name="Komaki H."/>
            <person name="Tamura T."/>
        </authorList>
    </citation>
    <scope>NUCLEOTIDE SEQUENCE [LARGE SCALE GENOMIC DNA]</scope>
    <source>
        <strain evidence="3 4">NBRC 13994</strain>
    </source>
</reference>
<dbReference type="Gene3D" id="1.10.10.2910">
    <property type="match status" value="1"/>
</dbReference>
<dbReference type="SMART" id="SM00530">
    <property type="entry name" value="HTH_XRE"/>
    <property type="match status" value="1"/>
</dbReference>
<dbReference type="PANTHER" id="PTHR43236:SF1">
    <property type="entry name" value="BLL7220 PROTEIN"/>
    <property type="match status" value="1"/>
</dbReference>
<evidence type="ECO:0000313" key="3">
    <source>
        <dbReference type="EMBL" id="GID76259.1"/>
    </source>
</evidence>
<name>A0ABQ3Y8E8_9ACTN</name>
<proteinExistence type="inferred from homology"/>
<dbReference type="Gene3D" id="1.10.260.40">
    <property type="entry name" value="lambda repressor-like DNA-binding domains"/>
    <property type="match status" value="1"/>
</dbReference>
<dbReference type="InterPro" id="IPR010359">
    <property type="entry name" value="IrrE_HExxH"/>
</dbReference>
<dbReference type="InterPro" id="IPR052345">
    <property type="entry name" value="Rad_response_metalloprotease"/>
</dbReference>
<accession>A0ABQ3Y8E8</accession>
<dbReference type="Pfam" id="PF06114">
    <property type="entry name" value="Peptidase_M78"/>
    <property type="match status" value="1"/>
</dbReference>
<keyword evidence="4" id="KW-1185">Reference proteome</keyword>
<comment type="similarity">
    <text evidence="1">Belongs to the short-chain fatty acyl-CoA assimilation regulator (ScfR) family.</text>
</comment>
<dbReference type="CDD" id="cd00093">
    <property type="entry name" value="HTH_XRE"/>
    <property type="match status" value="1"/>
</dbReference>
<gene>
    <name evidence="3" type="ORF">Ade02nite_49000</name>
</gene>
<feature type="domain" description="HTH cro/C1-type" evidence="2">
    <location>
        <begin position="24"/>
        <end position="78"/>
    </location>
</feature>
<dbReference type="EMBL" id="BOMI01000095">
    <property type="protein sequence ID" value="GID76259.1"/>
    <property type="molecule type" value="Genomic_DNA"/>
</dbReference>
<evidence type="ECO:0000313" key="4">
    <source>
        <dbReference type="Proteomes" id="UP000609879"/>
    </source>
</evidence>
<dbReference type="Proteomes" id="UP000609879">
    <property type="component" value="Unassembled WGS sequence"/>
</dbReference>
<dbReference type="Pfam" id="PF01381">
    <property type="entry name" value="HTH_3"/>
    <property type="match status" value="1"/>
</dbReference>
<dbReference type="SUPFAM" id="SSF47413">
    <property type="entry name" value="lambda repressor-like DNA-binding domains"/>
    <property type="match status" value="1"/>
</dbReference>
<dbReference type="PANTHER" id="PTHR43236">
    <property type="entry name" value="ANTITOXIN HIGA1"/>
    <property type="match status" value="1"/>
</dbReference>
<dbReference type="PROSITE" id="PS50943">
    <property type="entry name" value="HTH_CROC1"/>
    <property type="match status" value="1"/>
</dbReference>
<protein>
    <recommendedName>
        <fullName evidence="2">HTH cro/C1-type domain-containing protein</fullName>
    </recommendedName>
</protein>
<dbReference type="InterPro" id="IPR010982">
    <property type="entry name" value="Lambda_DNA-bd_dom_sf"/>
</dbReference>
<sequence length="389" mass="41392">MRFSQGPPSVFGMPVSPEVLRDRIRSAMAADAMTQQALARAIGLDPTALSKALNGARNFKSLEIALIAEQLGVSVQHLLSESPTPAIAMAARAQPDVSPALQAALSRTSSLLELNNLLTDLGFRWRATRIEPGPPGAAYEEGIALAERMRTEIRIGSDDLPYQLSDLAELLEKQLGVDIGFEPLPAGLDGLSVASNGFAAALVSSGISATRQRFTLAHELGHLMAGDSQDLRVDENVFGRKSATETRANAFAAAFLMPADAVRAAVPHGVTEELVADLLGRFGVSLDALAFRLHNVGVVDAVGRDRIRSMSSNRIALRSGRAADLQARNDRRVPGNLLARAIEAYVQGQISVRPLATLLDVEPDALLAELRPPNKVSADSPGDASEYEL</sequence>
<comment type="caution">
    <text evidence="3">The sequence shown here is derived from an EMBL/GenBank/DDBJ whole genome shotgun (WGS) entry which is preliminary data.</text>
</comment>
<evidence type="ECO:0000259" key="2">
    <source>
        <dbReference type="PROSITE" id="PS50943"/>
    </source>
</evidence>
<evidence type="ECO:0000256" key="1">
    <source>
        <dbReference type="ARBA" id="ARBA00007227"/>
    </source>
</evidence>
<organism evidence="3 4">
    <name type="scientific">Paractinoplanes deccanensis</name>
    <dbReference type="NCBI Taxonomy" id="113561"/>
    <lineage>
        <taxon>Bacteria</taxon>
        <taxon>Bacillati</taxon>
        <taxon>Actinomycetota</taxon>
        <taxon>Actinomycetes</taxon>
        <taxon>Micromonosporales</taxon>
        <taxon>Micromonosporaceae</taxon>
        <taxon>Paractinoplanes</taxon>
    </lineage>
</organism>